<proteinExistence type="predicted"/>
<dbReference type="EMBL" id="JAIWYP010000002">
    <property type="protein sequence ID" value="KAH3871064.1"/>
    <property type="molecule type" value="Genomic_DNA"/>
</dbReference>
<protein>
    <submittedName>
        <fullName evidence="2">Uncharacterized protein</fullName>
    </submittedName>
</protein>
<keyword evidence="3" id="KW-1185">Reference proteome</keyword>
<reference evidence="2" key="1">
    <citation type="journal article" date="2019" name="bioRxiv">
        <title>The Genome of the Zebra Mussel, Dreissena polymorpha: A Resource for Invasive Species Research.</title>
        <authorList>
            <person name="McCartney M.A."/>
            <person name="Auch B."/>
            <person name="Kono T."/>
            <person name="Mallez S."/>
            <person name="Zhang Y."/>
            <person name="Obille A."/>
            <person name="Becker A."/>
            <person name="Abrahante J.E."/>
            <person name="Garbe J."/>
            <person name="Badalamenti J.P."/>
            <person name="Herman A."/>
            <person name="Mangelson H."/>
            <person name="Liachko I."/>
            <person name="Sullivan S."/>
            <person name="Sone E.D."/>
            <person name="Koren S."/>
            <person name="Silverstein K.A.T."/>
            <person name="Beckman K.B."/>
            <person name="Gohl D.M."/>
        </authorList>
    </citation>
    <scope>NUCLEOTIDE SEQUENCE</scope>
    <source>
        <strain evidence="2">Duluth1</strain>
        <tissue evidence="2">Whole animal</tissue>
    </source>
</reference>
<accession>A0A9D4RJX4</accession>
<reference evidence="2" key="2">
    <citation type="submission" date="2020-11" db="EMBL/GenBank/DDBJ databases">
        <authorList>
            <person name="McCartney M.A."/>
            <person name="Auch B."/>
            <person name="Kono T."/>
            <person name="Mallez S."/>
            <person name="Becker A."/>
            <person name="Gohl D.M."/>
            <person name="Silverstein K.A.T."/>
            <person name="Koren S."/>
            <person name="Bechman K.B."/>
            <person name="Herman A."/>
            <person name="Abrahante J.E."/>
            <person name="Garbe J."/>
        </authorList>
    </citation>
    <scope>NUCLEOTIDE SEQUENCE</scope>
    <source>
        <strain evidence="2">Duluth1</strain>
        <tissue evidence="2">Whole animal</tissue>
    </source>
</reference>
<evidence type="ECO:0000256" key="1">
    <source>
        <dbReference type="SAM" id="MobiDB-lite"/>
    </source>
</evidence>
<name>A0A9D4RJX4_DREPO</name>
<comment type="caution">
    <text evidence="2">The sequence shown here is derived from an EMBL/GenBank/DDBJ whole genome shotgun (WGS) entry which is preliminary data.</text>
</comment>
<feature type="region of interest" description="Disordered" evidence="1">
    <location>
        <begin position="1"/>
        <end position="37"/>
    </location>
</feature>
<evidence type="ECO:0000313" key="3">
    <source>
        <dbReference type="Proteomes" id="UP000828390"/>
    </source>
</evidence>
<organism evidence="2 3">
    <name type="scientific">Dreissena polymorpha</name>
    <name type="common">Zebra mussel</name>
    <name type="synonym">Mytilus polymorpha</name>
    <dbReference type="NCBI Taxonomy" id="45954"/>
    <lineage>
        <taxon>Eukaryota</taxon>
        <taxon>Metazoa</taxon>
        <taxon>Spiralia</taxon>
        <taxon>Lophotrochozoa</taxon>
        <taxon>Mollusca</taxon>
        <taxon>Bivalvia</taxon>
        <taxon>Autobranchia</taxon>
        <taxon>Heteroconchia</taxon>
        <taxon>Euheterodonta</taxon>
        <taxon>Imparidentia</taxon>
        <taxon>Neoheterodontei</taxon>
        <taxon>Myida</taxon>
        <taxon>Dreissenoidea</taxon>
        <taxon>Dreissenidae</taxon>
        <taxon>Dreissena</taxon>
    </lineage>
</organism>
<dbReference type="AlphaFoldDB" id="A0A9D4RJX4"/>
<feature type="compositionally biased region" description="Polar residues" evidence="1">
    <location>
        <begin position="7"/>
        <end position="16"/>
    </location>
</feature>
<sequence length="72" mass="7978">MDVPRISYSQQPTTELTGGDPRPSFSPNDLNGHAIDGDDDDERLIQFSGFFYNGKSTLFFINNICLGLPNLP</sequence>
<evidence type="ECO:0000313" key="2">
    <source>
        <dbReference type="EMBL" id="KAH3871064.1"/>
    </source>
</evidence>
<gene>
    <name evidence="2" type="ORF">DPMN_034258</name>
</gene>
<dbReference type="Proteomes" id="UP000828390">
    <property type="component" value="Unassembled WGS sequence"/>
</dbReference>